<dbReference type="Pfam" id="PF00001">
    <property type="entry name" value="7tm_1"/>
    <property type="match status" value="1"/>
</dbReference>
<gene>
    <name evidence="10" type="ORF">LOTGIDRAFT_152675</name>
</gene>
<evidence type="ECO:0000256" key="3">
    <source>
        <dbReference type="ARBA" id="ARBA00022989"/>
    </source>
</evidence>
<sequence length="302" mass="34386">MPGLNPGTSGIIGIFGNATAIMMFFIEKQFRTPTDLLLLNLAIADLAMTLFCFPFIVSSNYATKWLFGDVGCQIYGFLGFLFGMTTLLTSCVISIERYIVLRRKISGRRSNYTTIVVLVAVWFVALLWSISPLVIGSGYAYEPFKTSCTLNWYDHSSVDQIFIIIVTSSIGFCFLVIIFCYVQIYRSTKMTRISSTQDKRERSVLRVCVVVIFSFMICWSPYATFSLWYSYSDTSGIPLWVTALPVLAAKLFCCINPVIYLVVSKRFRQRYIEVVCRSYKYCGKRNSITPERTQTLQMKVVS</sequence>
<dbReference type="EMBL" id="KB201304">
    <property type="protein sequence ID" value="ESO97586.1"/>
    <property type="molecule type" value="Genomic_DNA"/>
</dbReference>
<dbReference type="InterPro" id="IPR000276">
    <property type="entry name" value="GPCR_Rhodpsn"/>
</dbReference>
<reference evidence="10 11" key="1">
    <citation type="journal article" date="2013" name="Nature">
        <title>Insights into bilaterian evolution from three spiralian genomes.</title>
        <authorList>
            <person name="Simakov O."/>
            <person name="Marletaz F."/>
            <person name="Cho S.J."/>
            <person name="Edsinger-Gonzales E."/>
            <person name="Havlak P."/>
            <person name="Hellsten U."/>
            <person name="Kuo D.H."/>
            <person name="Larsson T."/>
            <person name="Lv J."/>
            <person name="Arendt D."/>
            <person name="Savage R."/>
            <person name="Osoegawa K."/>
            <person name="de Jong P."/>
            <person name="Grimwood J."/>
            <person name="Chapman J.A."/>
            <person name="Shapiro H."/>
            <person name="Aerts A."/>
            <person name="Otillar R.P."/>
            <person name="Terry A.Y."/>
            <person name="Boore J.L."/>
            <person name="Grigoriev I.V."/>
            <person name="Lindberg D.R."/>
            <person name="Seaver E.C."/>
            <person name="Weisblat D.A."/>
            <person name="Putnam N.H."/>
            <person name="Rokhsar D.S."/>
        </authorList>
    </citation>
    <scope>NUCLEOTIDE SEQUENCE [LARGE SCALE GENOMIC DNA]</scope>
</reference>
<feature type="transmembrane region" description="Helical" evidence="8">
    <location>
        <begin position="203"/>
        <end position="225"/>
    </location>
</feature>
<dbReference type="InterPro" id="IPR017452">
    <property type="entry name" value="GPCR_Rhodpsn_7TM"/>
</dbReference>
<feature type="transmembrane region" description="Helical" evidence="8">
    <location>
        <begin position="237"/>
        <end position="263"/>
    </location>
</feature>
<feature type="transmembrane region" description="Helical" evidence="8">
    <location>
        <begin position="38"/>
        <end position="62"/>
    </location>
</feature>
<dbReference type="CTD" id="20235747"/>
<comment type="subcellular location">
    <subcellularLocation>
        <location evidence="1">Membrane</location>
        <topology evidence="1">Multi-pass membrane protein</topology>
    </subcellularLocation>
</comment>
<evidence type="ECO:0000256" key="8">
    <source>
        <dbReference type="SAM" id="Phobius"/>
    </source>
</evidence>
<keyword evidence="4" id="KW-0297">G-protein coupled receptor</keyword>
<keyword evidence="2 8" id="KW-0812">Transmembrane</keyword>
<dbReference type="AlphaFoldDB" id="V4AUU9"/>
<dbReference type="OrthoDB" id="5564849at2759"/>
<feature type="domain" description="G-protein coupled receptors family 1 profile" evidence="9">
    <location>
        <begin position="16"/>
        <end position="260"/>
    </location>
</feature>
<dbReference type="PROSITE" id="PS50262">
    <property type="entry name" value="G_PROTEIN_RECEP_F1_2"/>
    <property type="match status" value="1"/>
</dbReference>
<evidence type="ECO:0000256" key="4">
    <source>
        <dbReference type="ARBA" id="ARBA00023040"/>
    </source>
</evidence>
<dbReference type="GO" id="GO:0016020">
    <property type="term" value="C:membrane"/>
    <property type="evidence" value="ECO:0007669"/>
    <property type="project" value="UniProtKB-SubCell"/>
</dbReference>
<keyword evidence="7" id="KW-0807">Transducer</keyword>
<dbReference type="RefSeq" id="XP_009051446.1">
    <property type="nucleotide sequence ID" value="XM_009053198.1"/>
</dbReference>
<feature type="transmembrane region" description="Helical" evidence="8">
    <location>
        <begin position="6"/>
        <end position="26"/>
    </location>
</feature>
<evidence type="ECO:0000313" key="10">
    <source>
        <dbReference type="EMBL" id="ESO97586.1"/>
    </source>
</evidence>
<dbReference type="OMA" id="FAQEWIH"/>
<feature type="transmembrane region" description="Helical" evidence="8">
    <location>
        <begin position="161"/>
        <end position="182"/>
    </location>
</feature>
<evidence type="ECO:0000259" key="9">
    <source>
        <dbReference type="PROSITE" id="PS50262"/>
    </source>
</evidence>
<dbReference type="PANTHER" id="PTHR24240">
    <property type="entry name" value="OPSIN"/>
    <property type="match status" value="1"/>
</dbReference>
<dbReference type="HOGENOM" id="CLU_009579_3_3_1"/>
<protein>
    <recommendedName>
        <fullName evidence="9">G-protein coupled receptors family 1 profile domain-containing protein</fullName>
    </recommendedName>
</protein>
<evidence type="ECO:0000256" key="2">
    <source>
        <dbReference type="ARBA" id="ARBA00022692"/>
    </source>
</evidence>
<keyword evidence="6" id="KW-0675">Receptor</keyword>
<dbReference type="InterPro" id="IPR050125">
    <property type="entry name" value="GPCR_opsins"/>
</dbReference>
<name>V4AUU9_LOTGI</name>
<keyword evidence="11" id="KW-1185">Reference proteome</keyword>
<evidence type="ECO:0000256" key="7">
    <source>
        <dbReference type="ARBA" id="ARBA00023224"/>
    </source>
</evidence>
<dbReference type="PRINTS" id="PR00237">
    <property type="entry name" value="GPCRRHODOPSN"/>
</dbReference>
<dbReference type="Proteomes" id="UP000030746">
    <property type="component" value="Unassembled WGS sequence"/>
</dbReference>
<accession>V4AUU9</accession>
<organism evidence="10 11">
    <name type="scientific">Lottia gigantea</name>
    <name type="common">Giant owl limpet</name>
    <dbReference type="NCBI Taxonomy" id="225164"/>
    <lineage>
        <taxon>Eukaryota</taxon>
        <taxon>Metazoa</taxon>
        <taxon>Spiralia</taxon>
        <taxon>Lophotrochozoa</taxon>
        <taxon>Mollusca</taxon>
        <taxon>Gastropoda</taxon>
        <taxon>Patellogastropoda</taxon>
        <taxon>Lottioidea</taxon>
        <taxon>Lottiidae</taxon>
        <taxon>Lottia</taxon>
    </lineage>
</organism>
<dbReference type="KEGG" id="lgi:LOTGIDRAFT_152675"/>
<dbReference type="SMART" id="SM01381">
    <property type="entry name" value="7TM_GPCR_Srsx"/>
    <property type="match status" value="1"/>
</dbReference>
<feature type="transmembrane region" description="Helical" evidence="8">
    <location>
        <begin position="115"/>
        <end position="141"/>
    </location>
</feature>
<dbReference type="GeneID" id="20235747"/>
<dbReference type="SUPFAM" id="SSF81321">
    <property type="entry name" value="Family A G protein-coupled receptor-like"/>
    <property type="match status" value="1"/>
</dbReference>
<keyword evidence="5 8" id="KW-0472">Membrane</keyword>
<dbReference type="GO" id="GO:0004930">
    <property type="term" value="F:G protein-coupled receptor activity"/>
    <property type="evidence" value="ECO:0007669"/>
    <property type="project" value="UniProtKB-KW"/>
</dbReference>
<evidence type="ECO:0000256" key="1">
    <source>
        <dbReference type="ARBA" id="ARBA00004141"/>
    </source>
</evidence>
<proteinExistence type="predicted"/>
<dbReference type="Gene3D" id="1.20.1070.10">
    <property type="entry name" value="Rhodopsin 7-helix transmembrane proteins"/>
    <property type="match status" value="1"/>
</dbReference>
<evidence type="ECO:0000313" key="11">
    <source>
        <dbReference type="Proteomes" id="UP000030746"/>
    </source>
</evidence>
<feature type="transmembrane region" description="Helical" evidence="8">
    <location>
        <begin position="74"/>
        <end position="95"/>
    </location>
</feature>
<evidence type="ECO:0000256" key="6">
    <source>
        <dbReference type="ARBA" id="ARBA00023170"/>
    </source>
</evidence>
<evidence type="ECO:0000256" key="5">
    <source>
        <dbReference type="ARBA" id="ARBA00023136"/>
    </source>
</evidence>
<keyword evidence="3 8" id="KW-1133">Transmembrane helix</keyword>